<dbReference type="PANTHER" id="PTHR12110">
    <property type="entry name" value="HYDROXYPYRUVATE ISOMERASE"/>
    <property type="match status" value="1"/>
</dbReference>
<dbReference type="PANTHER" id="PTHR12110:SF21">
    <property type="entry name" value="XYLOSE ISOMERASE-LIKE TIM BARREL DOMAIN-CONTAINING PROTEIN"/>
    <property type="match status" value="1"/>
</dbReference>
<organism evidence="2">
    <name type="scientific">marine metagenome</name>
    <dbReference type="NCBI Taxonomy" id="408172"/>
    <lineage>
        <taxon>unclassified sequences</taxon>
        <taxon>metagenomes</taxon>
        <taxon>ecological metagenomes</taxon>
    </lineage>
</organism>
<dbReference type="Gene3D" id="3.20.20.150">
    <property type="entry name" value="Divalent-metal-dependent TIM barrel enzymes"/>
    <property type="match status" value="1"/>
</dbReference>
<name>A0A381NZX5_9ZZZZ</name>
<dbReference type="SUPFAM" id="SSF51658">
    <property type="entry name" value="Xylose isomerase-like"/>
    <property type="match status" value="1"/>
</dbReference>
<dbReference type="AlphaFoldDB" id="A0A381NZX5"/>
<dbReference type="InterPro" id="IPR050312">
    <property type="entry name" value="IolE/XylAMocC-like"/>
</dbReference>
<accession>A0A381NZX5</accession>
<gene>
    <name evidence="2" type="ORF">METZ01_LOCUS13060</name>
</gene>
<dbReference type="InterPro" id="IPR013022">
    <property type="entry name" value="Xyl_isomerase-like_TIM-brl"/>
</dbReference>
<dbReference type="Pfam" id="PF01261">
    <property type="entry name" value="AP_endonuc_2"/>
    <property type="match status" value="1"/>
</dbReference>
<reference evidence="2" key="1">
    <citation type="submission" date="2018-05" db="EMBL/GenBank/DDBJ databases">
        <authorList>
            <person name="Lanie J.A."/>
            <person name="Ng W.-L."/>
            <person name="Kazmierczak K.M."/>
            <person name="Andrzejewski T.M."/>
            <person name="Davidsen T.M."/>
            <person name="Wayne K.J."/>
            <person name="Tettelin H."/>
            <person name="Glass J.I."/>
            <person name="Rusch D."/>
            <person name="Podicherti R."/>
            <person name="Tsui H.-C.T."/>
            <person name="Winkler M.E."/>
        </authorList>
    </citation>
    <scope>NUCLEOTIDE SEQUENCE</scope>
</reference>
<proteinExistence type="predicted"/>
<protein>
    <recommendedName>
        <fullName evidence="1">Xylose isomerase-like TIM barrel domain-containing protein</fullName>
    </recommendedName>
</protein>
<dbReference type="EMBL" id="UINC01000726">
    <property type="protein sequence ID" value="SUZ60206.1"/>
    <property type="molecule type" value="Genomic_DNA"/>
</dbReference>
<evidence type="ECO:0000259" key="1">
    <source>
        <dbReference type="Pfam" id="PF01261"/>
    </source>
</evidence>
<feature type="domain" description="Xylose isomerase-like TIM barrel" evidence="1">
    <location>
        <begin position="20"/>
        <end position="295"/>
    </location>
</feature>
<dbReference type="InterPro" id="IPR036237">
    <property type="entry name" value="Xyl_isomerase-like_sf"/>
</dbReference>
<evidence type="ECO:0000313" key="2">
    <source>
        <dbReference type="EMBL" id="SUZ60206.1"/>
    </source>
</evidence>
<sequence length="320" mass="35169">MKLGVFTVLFGQLPFDEVLKKVEAAGLEAVEIGTGCYPGDSHIDLDGLLADAEKARVYRSMIEDHGLTISALSCHGNPLHPKSSIAINHDEVFRKTIRLAERLGVSVVVNFSGCPGDSDTASYPNWVTCPWPPDFQEVLSWQWEKKAIPYWKEAATFAGDHGVKIALEPHPGFLVYNAETALKLRAEAGDTIGVNFDPSHFFWQGVDVPSAIRALGSTIYHFHAKDSALDPQNVALNGVIDGKPYTEMASRSWLFRTVGWGHDLLVWKQIVSALRLAGYDHVISIEHEDALASLDEGLMGAVDILKRAILGEPPVDAWWT</sequence>